<evidence type="ECO:0000256" key="3">
    <source>
        <dbReference type="PIRSR" id="PIRSR610300-51"/>
    </source>
</evidence>
<feature type="binding site" evidence="3">
    <location>
        <position position="386"/>
    </location>
    <ligand>
        <name>Fe cation</name>
        <dbReference type="ChEBI" id="CHEBI:24875"/>
        <note>catalytic</note>
    </ligand>
</feature>
<keyword evidence="5" id="KW-1185">Reference proteome</keyword>
<accession>A0AAD6Z468</accession>
<name>A0AAD6Z468_9AGAR</name>
<evidence type="ECO:0000313" key="5">
    <source>
        <dbReference type="Proteomes" id="UP001218218"/>
    </source>
</evidence>
<feature type="binding site" evidence="3">
    <location>
        <position position="331"/>
    </location>
    <ligand>
        <name>Fe cation</name>
        <dbReference type="ChEBI" id="CHEBI:24875"/>
        <note>catalytic</note>
    </ligand>
</feature>
<dbReference type="CDD" id="cd10548">
    <property type="entry name" value="cupin_CDO"/>
    <property type="match status" value="1"/>
</dbReference>
<dbReference type="Gene3D" id="2.60.120.10">
    <property type="entry name" value="Jelly Rolls"/>
    <property type="match status" value="1"/>
</dbReference>
<dbReference type="GO" id="GO:0017172">
    <property type="term" value="F:cysteine dioxygenase activity"/>
    <property type="evidence" value="ECO:0007669"/>
    <property type="project" value="UniProtKB-EC"/>
</dbReference>
<dbReference type="EMBL" id="JARIHO010000090">
    <property type="protein sequence ID" value="KAJ7306920.1"/>
    <property type="molecule type" value="Genomic_DNA"/>
</dbReference>
<evidence type="ECO:0000256" key="1">
    <source>
        <dbReference type="ARBA" id="ARBA00006622"/>
    </source>
</evidence>
<keyword evidence="3" id="KW-0479">Metal-binding</keyword>
<evidence type="ECO:0000313" key="4">
    <source>
        <dbReference type="EMBL" id="KAJ7306920.1"/>
    </source>
</evidence>
<dbReference type="InterPro" id="IPR010300">
    <property type="entry name" value="CDO_1"/>
</dbReference>
<sequence length="453" mass="50839">MAAPTIEQTRAVAQDAAEFVQFDPFEQVNLEWTKSDADNLLPITGQGTISIRTKAAAALTFTIDGSNETSLILYITNDSCDLYFGKTGAPPVPPTDYTRIPAVELKGHAPTYLEASTEVLYWLSVDNDNGVIRYGKYSLSAAQTVLQANLKIKSKKGIMKWIDSKYTWLDGVSTFKVTRDGSETSLNPIHISRLPIVRDRSPFVALNQISLLDLENGTFTIPENLPSECQTLYHSVGSPSIVLNTPDFPDFSAAIHYSVSTPGCIGHDLLLRKQDEFGWEGTYLRITLGVSMASRLWKCSFCDNDERLQGNSPGVPYVLEIWPVGHYSPVHDHGESYAVIKVLHGTIECTYFETLAEGKDPVQLGPKATFREPAVTWLGEENYQVHQLRNISQDVCCTIQCYQFGNTNNEHHRYFRYVGEKDKIEQFIPNSDMAFSDFRNAIELEWKSRPREV</sequence>
<dbReference type="InterPro" id="IPR011051">
    <property type="entry name" value="RmlC_Cupin_sf"/>
</dbReference>
<reference evidence="4" key="1">
    <citation type="submission" date="2023-03" db="EMBL/GenBank/DDBJ databases">
        <title>Massive genome expansion in bonnet fungi (Mycena s.s.) driven by repeated elements and novel gene families across ecological guilds.</title>
        <authorList>
            <consortium name="Lawrence Berkeley National Laboratory"/>
            <person name="Harder C.B."/>
            <person name="Miyauchi S."/>
            <person name="Viragh M."/>
            <person name="Kuo A."/>
            <person name="Thoen E."/>
            <person name="Andreopoulos B."/>
            <person name="Lu D."/>
            <person name="Skrede I."/>
            <person name="Drula E."/>
            <person name="Henrissat B."/>
            <person name="Morin E."/>
            <person name="Kohler A."/>
            <person name="Barry K."/>
            <person name="LaButti K."/>
            <person name="Morin E."/>
            <person name="Salamov A."/>
            <person name="Lipzen A."/>
            <person name="Mereny Z."/>
            <person name="Hegedus B."/>
            <person name="Baldrian P."/>
            <person name="Stursova M."/>
            <person name="Weitz H."/>
            <person name="Taylor A."/>
            <person name="Grigoriev I.V."/>
            <person name="Nagy L.G."/>
            <person name="Martin F."/>
            <person name="Kauserud H."/>
        </authorList>
    </citation>
    <scope>NUCLEOTIDE SEQUENCE</scope>
    <source>
        <strain evidence="4">CBHHK002</strain>
    </source>
</reference>
<proteinExistence type="inferred from homology"/>
<evidence type="ECO:0000256" key="2">
    <source>
        <dbReference type="ARBA" id="ARBA00013133"/>
    </source>
</evidence>
<dbReference type="Pfam" id="PF05995">
    <property type="entry name" value="CDO_I"/>
    <property type="match status" value="1"/>
</dbReference>
<dbReference type="GO" id="GO:0005506">
    <property type="term" value="F:iron ion binding"/>
    <property type="evidence" value="ECO:0007669"/>
    <property type="project" value="InterPro"/>
</dbReference>
<feature type="binding site" evidence="3">
    <location>
        <position position="333"/>
    </location>
    <ligand>
        <name>Fe cation</name>
        <dbReference type="ChEBI" id="CHEBI:24875"/>
        <note>catalytic</note>
    </ligand>
</feature>
<organism evidence="4 5">
    <name type="scientific">Mycena albidolilacea</name>
    <dbReference type="NCBI Taxonomy" id="1033008"/>
    <lineage>
        <taxon>Eukaryota</taxon>
        <taxon>Fungi</taxon>
        <taxon>Dikarya</taxon>
        <taxon>Basidiomycota</taxon>
        <taxon>Agaricomycotina</taxon>
        <taxon>Agaricomycetes</taxon>
        <taxon>Agaricomycetidae</taxon>
        <taxon>Agaricales</taxon>
        <taxon>Marasmiineae</taxon>
        <taxon>Mycenaceae</taxon>
        <taxon>Mycena</taxon>
    </lineage>
</organism>
<protein>
    <recommendedName>
        <fullName evidence="2">cysteine dioxygenase</fullName>
        <ecNumber evidence="2">1.13.11.20</ecNumber>
    </recommendedName>
</protein>
<dbReference type="InterPro" id="IPR014710">
    <property type="entry name" value="RmlC-like_jellyroll"/>
</dbReference>
<dbReference type="SUPFAM" id="SSF51182">
    <property type="entry name" value="RmlC-like cupins"/>
    <property type="match status" value="1"/>
</dbReference>
<comment type="similarity">
    <text evidence="1">Belongs to the cysteine dioxygenase family.</text>
</comment>
<keyword evidence="3" id="KW-0408">Iron</keyword>
<dbReference type="EC" id="1.13.11.20" evidence="2"/>
<gene>
    <name evidence="4" type="ORF">DFH08DRAFT_1088776</name>
</gene>
<dbReference type="Proteomes" id="UP001218218">
    <property type="component" value="Unassembled WGS sequence"/>
</dbReference>
<dbReference type="AlphaFoldDB" id="A0AAD6Z468"/>
<comment type="caution">
    <text evidence="4">The sequence shown here is derived from an EMBL/GenBank/DDBJ whole genome shotgun (WGS) entry which is preliminary data.</text>
</comment>